<reference evidence="5 6" key="1">
    <citation type="submission" date="2022-12" db="EMBL/GenBank/DDBJ databases">
        <title>Chromosome-scale assembly of the Ensete ventricosum genome.</title>
        <authorList>
            <person name="Dussert Y."/>
            <person name="Stocks J."/>
            <person name="Wendawek A."/>
            <person name="Woldeyes F."/>
            <person name="Nichols R.A."/>
            <person name="Borrell J.S."/>
        </authorList>
    </citation>
    <scope>NUCLEOTIDE SEQUENCE [LARGE SCALE GENOMIC DNA]</scope>
    <source>
        <strain evidence="6">cv. Maze</strain>
        <tissue evidence="5">Seeds</tissue>
    </source>
</reference>
<keyword evidence="2" id="KW-1133">Transmembrane helix</keyword>
<evidence type="ECO:0000313" key="5">
    <source>
        <dbReference type="EMBL" id="KAJ8470829.1"/>
    </source>
</evidence>
<sequence length="264" mass="27009">MNRAVAVAVALALAAIALIVAARSPPAPIGCVEELVAASACLPHVAALPEEARAPPAPSAACCKAVLAALLGAGGGPACLCHLIRRPGLFGFPVNASRVAALFSSCSSFWSPVAANSFTAFCRGQRNPPLPLSCHAFLVGLGLKQNPCSLALRDAFVFSCFTFLGFAFRVSRSSDVFRFLVPGNVAEARALPPLRSNTSTTLTEPGTGDAVTPPHDEPGRVSGPDIVVSHPTCASAQVPVYSSVGGLLLLATVSVLLAGYICSY</sequence>
<dbReference type="PANTHER" id="PTHR35747:SF2">
    <property type="entry name" value="NON-SPECIFIC LIPID TRANSFER PROTEIN GPI-ANCHORED 25"/>
    <property type="match status" value="1"/>
</dbReference>
<dbReference type="PANTHER" id="PTHR35747">
    <property type="entry name" value="BIFUNCTIONAL INHIBITOR/LIPID-TRANSFER PROTEIN/SEED STORAGE 2S ALBUMIN SUPERFAMILY PROTEIN"/>
    <property type="match status" value="1"/>
</dbReference>
<accession>A0AAV8QC91</accession>
<evidence type="ECO:0000313" key="6">
    <source>
        <dbReference type="Proteomes" id="UP001222027"/>
    </source>
</evidence>
<dbReference type="InterPro" id="IPR036312">
    <property type="entry name" value="Bifun_inhib/LTP/seed_sf"/>
</dbReference>
<gene>
    <name evidence="5" type="ORF">OPV22_025172</name>
</gene>
<protein>
    <recommendedName>
        <fullName evidence="4">Bifunctional inhibitor/plant lipid transfer protein/seed storage helical domain-containing protein</fullName>
    </recommendedName>
</protein>
<keyword evidence="2" id="KW-0472">Membrane</keyword>
<name>A0AAV8QC91_ENSVE</name>
<dbReference type="Gene3D" id="1.10.110.10">
    <property type="entry name" value="Plant lipid-transfer and hydrophobic proteins"/>
    <property type="match status" value="1"/>
</dbReference>
<feature type="transmembrane region" description="Helical" evidence="2">
    <location>
        <begin position="240"/>
        <end position="262"/>
    </location>
</feature>
<evidence type="ECO:0000256" key="1">
    <source>
        <dbReference type="SAM" id="MobiDB-lite"/>
    </source>
</evidence>
<dbReference type="Proteomes" id="UP001222027">
    <property type="component" value="Unassembled WGS sequence"/>
</dbReference>
<organism evidence="5 6">
    <name type="scientific">Ensete ventricosum</name>
    <name type="common">Abyssinian banana</name>
    <name type="synonym">Musa ensete</name>
    <dbReference type="NCBI Taxonomy" id="4639"/>
    <lineage>
        <taxon>Eukaryota</taxon>
        <taxon>Viridiplantae</taxon>
        <taxon>Streptophyta</taxon>
        <taxon>Embryophyta</taxon>
        <taxon>Tracheophyta</taxon>
        <taxon>Spermatophyta</taxon>
        <taxon>Magnoliopsida</taxon>
        <taxon>Liliopsida</taxon>
        <taxon>Zingiberales</taxon>
        <taxon>Musaceae</taxon>
        <taxon>Ensete</taxon>
    </lineage>
</organism>
<evidence type="ECO:0000259" key="4">
    <source>
        <dbReference type="Pfam" id="PF14368"/>
    </source>
</evidence>
<feature type="compositionally biased region" description="Polar residues" evidence="1">
    <location>
        <begin position="195"/>
        <end position="204"/>
    </location>
</feature>
<keyword evidence="6" id="KW-1185">Reference proteome</keyword>
<proteinExistence type="predicted"/>
<keyword evidence="2" id="KW-0812">Transmembrane</keyword>
<keyword evidence="3" id="KW-0732">Signal</keyword>
<dbReference type="InterPro" id="IPR016140">
    <property type="entry name" value="Bifunc_inhib/LTP/seed_store"/>
</dbReference>
<feature type="signal peptide" evidence="3">
    <location>
        <begin position="1"/>
        <end position="22"/>
    </location>
</feature>
<feature type="domain" description="Bifunctional inhibitor/plant lipid transfer protein/seed storage helical" evidence="4">
    <location>
        <begin position="17"/>
        <end position="108"/>
    </location>
</feature>
<evidence type="ECO:0000256" key="2">
    <source>
        <dbReference type="SAM" id="Phobius"/>
    </source>
</evidence>
<feature type="region of interest" description="Disordered" evidence="1">
    <location>
        <begin position="195"/>
        <end position="218"/>
    </location>
</feature>
<dbReference type="InterPro" id="IPR053353">
    <property type="entry name" value="Plant_LTP_GPI-anchored"/>
</dbReference>
<feature type="chain" id="PRO_5043787568" description="Bifunctional inhibitor/plant lipid transfer protein/seed storage helical domain-containing protein" evidence="3">
    <location>
        <begin position="23"/>
        <end position="264"/>
    </location>
</feature>
<comment type="caution">
    <text evidence="5">The sequence shown here is derived from an EMBL/GenBank/DDBJ whole genome shotgun (WGS) entry which is preliminary data.</text>
</comment>
<dbReference type="EMBL" id="JAQQAF010000007">
    <property type="protein sequence ID" value="KAJ8470829.1"/>
    <property type="molecule type" value="Genomic_DNA"/>
</dbReference>
<dbReference type="AlphaFoldDB" id="A0AAV8QC91"/>
<dbReference type="Pfam" id="PF14368">
    <property type="entry name" value="LTP_2"/>
    <property type="match status" value="1"/>
</dbReference>
<evidence type="ECO:0000256" key="3">
    <source>
        <dbReference type="SAM" id="SignalP"/>
    </source>
</evidence>
<dbReference type="SUPFAM" id="SSF47699">
    <property type="entry name" value="Bifunctional inhibitor/lipid-transfer protein/seed storage 2S albumin"/>
    <property type="match status" value="1"/>
</dbReference>